<dbReference type="GO" id="GO:0005886">
    <property type="term" value="C:plasma membrane"/>
    <property type="evidence" value="ECO:0007669"/>
    <property type="project" value="TreeGrafter"/>
</dbReference>
<feature type="transmembrane region" description="Helical" evidence="1">
    <location>
        <begin position="290"/>
        <end position="307"/>
    </location>
</feature>
<name>A0A7W2I4S0_9CORY</name>
<comment type="caution">
    <text evidence="2">The sequence shown here is derived from an EMBL/GenBank/DDBJ whole genome shotgun (WGS) entry which is preliminary data.</text>
</comment>
<dbReference type="PANTHER" id="PTHR34821">
    <property type="entry name" value="INNER MEMBRANE PROTEIN YDCZ"/>
    <property type="match status" value="1"/>
</dbReference>
<organism evidence="2 3">
    <name type="scientific">Corynebacterium haemomassiliense</name>
    <dbReference type="NCBI Taxonomy" id="2754726"/>
    <lineage>
        <taxon>Bacteria</taxon>
        <taxon>Bacillati</taxon>
        <taxon>Actinomycetota</taxon>
        <taxon>Actinomycetes</taxon>
        <taxon>Mycobacteriales</taxon>
        <taxon>Corynebacteriaceae</taxon>
        <taxon>Corynebacterium</taxon>
    </lineage>
</organism>
<dbReference type="InterPro" id="IPR006750">
    <property type="entry name" value="YdcZ"/>
</dbReference>
<feature type="transmembrane region" description="Helical" evidence="1">
    <location>
        <begin position="68"/>
        <end position="88"/>
    </location>
</feature>
<feature type="transmembrane region" description="Helical" evidence="1">
    <location>
        <begin position="230"/>
        <end position="252"/>
    </location>
</feature>
<dbReference type="AlphaFoldDB" id="A0A7W2I4S0"/>
<dbReference type="Proteomes" id="UP000523682">
    <property type="component" value="Unassembled WGS sequence"/>
</dbReference>
<feature type="transmembrane region" description="Helical" evidence="1">
    <location>
        <begin position="127"/>
        <end position="147"/>
    </location>
</feature>
<feature type="transmembrane region" description="Helical" evidence="1">
    <location>
        <begin position="259"/>
        <end position="278"/>
    </location>
</feature>
<dbReference type="EMBL" id="JACDTZ010000002">
    <property type="protein sequence ID" value="MBA5245402.1"/>
    <property type="molecule type" value="Genomic_DNA"/>
</dbReference>
<keyword evidence="1" id="KW-0812">Transmembrane</keyword>
<accession>A0A7W2I4S0</accession>
<feature type="transmembrane region" description="Helical" evidence="1">
    <location>
        <begin position="94"/>
        <end position="115"/>
    </location>
</feature>
<keyword evidence="1" id="KW-1133">Transmembrane helix</keyword>
<evidence type="ECO:0000313" key="3">
    <source>
        <dbReference type="Proteomes" id="UP000523682"/>
    </source>
</evidence>
<proteinExistence type="predicted"/>
<evidence type="ECO:0000313" key="2">
    <source>
        <dbReference type="EMBL" id="MBA5245402.1"/>
    </source>
</evidence>
<dbReference type="Pfam" id="PF04657">
    <property type="entry name" value="DMT_YdcZ"/>
    <property type="match status" value="2"/>
</dbReference>
<protein>
    <submittedName>
        <fullName evidence="2">DMT family transporter</fullName>
    </submittedName>
</protein>
<gene>
    <name evidence="2" type="ORF">H0193_11405</name>
</gene>
<evidence type="ECO:0000256" key="1">
    <source>
        <dbReference type="SAM" id="Phobius"/>
    </source>
</evidence>
<keyword evidence="1" id="KW-0472">Membrane</keyword>
<dbReference type="RefSeq" id="WP_181890002.1">
    <property type="nucleotide sequence ID" value="NZ_JACDTZ010000002.1"/>
</dbReference>
<feature type="transmembrane region" description="Helical" evidence="1">
    <location>
        <begin position="198"/>
        <end position="218"/>
    </location>
</feature>
<keyword evidence="3" id="KW-1185">Reference proteome</keyword>
<feature type="transmembrane region" description="Helical" evidence="1">
    <location>
        <begin position="159"/>
        <end position="177"/>
    </location>
</feature>
<reference evidence="2 3" key="1">
    <citation type="submission" date="2020-07" db="EMBL/GenBank/DDBJ databases">
        <title>Draft genome and description of Corynebacterium haemomassiliense strain Marseile-Q3615 sp. nov.</title>
        <authorList>
            <person name="Boxberger M."/>
            <person name="La Scola B."/>
        </authorList>
    </citation>
    <scope>NUCLEOTIDE SEQUENCE [LARGE SCALE GENOMIC DNA]</scope>
    <source>
        <strain evidence="2 3">Marseille-Q3615</strain>
    </source>
</reference>
<sequence>MLLLFAMLVGAIVPVQTAINTRLRQSVGSPIGATFVSFIIAVVVASVISWGASGALVPDLSTAASQPWWAWLGGVMGGMFIAGNIVLFPKLGPVQTVILPILGQVIMGLLIDRFGLFQSPQVPVGPLRLLGALIVVGGIAMVLEIGRTRTIIHGTAEGATLWLLRAFGVVMGMGSATQTAVNGHLGRALGSSLQAGQISLVVGLVLLAVMSVVLSGPRRALATGIAPGPWWMWLGGMLGAFFVFGGAALSPILGTGTTVIAALVGNIICGQVLESLGVGTGGRRSAPTPYRLTGLAIVLAGVVMVRML</sequence>
<feature type="transmembrane region" description="Helical" evidence="1">
    <location>
        <begin position="33"/>
        <end position="56"/>
    </location>
</feature>
<dbReference type="PANTHER" id="PTHR34821:SF2">
    <property type="entry name" value="INNER MEMBRANE PROTEIN YDCZ"/>
    <property type="match status" value="1"/>
</dbReference>